<organism evidence="2">
    <name type="scientific">freshwater metagenome</name>
    <dbReference type="NCBI Taxonomy" id="449393"/>
    <lineage>
        <taxon>unclassified sequences</taxon>
        <taxon>metagenomes</taxon>
        <taxon>ecological metagenomes</taxon>
    </lineage>
</organism>
<dbReference type="PANTHER" id="PTHR30296">
    <property type="entry name" value="UNCHARACTERIZED PROTEIN YKGE"/>
    <property type="match status" value="1"/>
</dbReference>
<dbReference type="GO" id="GO:0016491">
    <property type="term" value="F:oxidoreductase activity"/>
    <property type="evidence" value="ECO:0007669"/>
    <property type="project" value="UniProtKB-ARBA"/>
</dbReference>
<protein>
    <submittedName>
        <fullName evidence="2">Unannotated protein</fullName>
    </submittedName>
</protein>
<feature type="domain" description="Cysteine-rich" evidence="1">
    <location>
        <begin position="137"/>
        <end position="221"/>
    </location>
</feature>
<dbReference type="AlphaFoldDB" id="A0A6J7I7B8"/>
<dbReference type="Pfam" id="PF02754">
    <property type="entry name" value="CCG"/>
    <property type="match status" value="2"/>
</dbReference>
<dbReference type="InterPro" id="IPR004017">
    <property type="entry name" value="Cys_rich_dom"/>
</dbReference>
<evidence type="ECO:0000313" key="2">
    <source>
        <dbReference type="EMBL" id="CAB4926933.1"/>
    </source>
</evidence>
<sequence length="260" mass="27676">MGTRASLLITCLVDTLFPDVGRASVAVLERVGVTVDVPMEQTCCGQMHQNAGHPDDATRLMRRTIAAFADAEVVVSPSPSCAAQVVVHYPHLAERTGDAGLLREARDLAARTRDLSTYLVEDLGIEDVGAPAFKHTVTYHPTCHGLRMLGIADRPQRLLRHVPGIDLVDLPGATSCCGFGGTFAVTNADVSTAMMDDKLAAVASTGAEVLSAADSSCLMHMGGGLQHRRSAVRPLHYAEILAGVRDDDARREAPTLEVVR</sequence>
<dbReference type="GO" id="GO:0005829">
    <property type="term" value="C:cytosol"/>
    <property type="evidence" value="ECO:0007669"/>
    <property type="project" value="TreeGrafter"/>
</dbReference>
<accession>A0A6J7I7B8</accession>
<evidence type="ECO:0000259" key="1">
    <source>
        <dbReference type="Pfam" id="PF02754"/>
    </source>
</evidence>
<feature type="domain" description="Cysteine-rich" evidence="1">
    <location>
        <begin position="9"/>
        <end position="85"/>
    </location>
</feature>
<gene>
    <name evidence="2" type="ORF">UFOPK3564_02151</name>
</gene>
<dbReference type="EMBL" id="CAFBMK010000138">
    <property type="protein sequence ID" value="CAB4926933.1"/>
    <property type="molecule type" value="Genomic_DNA"/>
</dbReference>
<reference evidence="2" key="1">
    <citation type="submission" date="2020-05" db="EMBL/GenBank/DDBJ databases">
        <authorList>
            <person name="Chiriac C."/>
            <person name="Salcher M."/>
            <person name="Ghai R."/>
            <person name="Kavagutti S V."/>
        </authorList>
    </citation>
    <scope>NUCLEOTIDE SEQUENCE</scope>
</reference>
<name>A0A6J7I7B8_9ZZZZ</name>
<dbReference type="PANTHER" id="PTHR30296:SF0">
    <property type="entry name" value="LACTATE UTILIZATION PROTEIN A"/>
    <property type="match status" value="1"/>
</dbReference>
<proteinExistence type="predicted"/>